<dbReference type="AlphaFoldDB" id="A0A1F7WL07"/>
<evidence type="ECO:0000313" key="3">
    <source>
        <dbReference type="Proteomes" id="UP000178735"/>
    </source>
</evidence>
<proteinExistence type="inferred from homology"/>
<dbReference type="Pfam" id="PF11307">
    <property type="entry name" value="DUF3109"/>
    <property type="match status" value="1"/>
</dbReference>
<sequence length="144" mass="16656">EAAFFNDNLEELKKFPAEYADRFAKYGIIEDVFVKRLKKNIPCTATGENGDCVFSFTKQKTYYCYLQSTQTIFKKPLSCSLFPIREKAAGGMTYLNLFVYEECEGCYGSSKPPLVNFLESVLRGRYGDKFYDVLRRESDIRHGR</sequence>
<protein>
    <submittedName>
        <fullName evidence="2">Uncharacterized protein</fullName>
    </submittedName>
</protein>
<comment type="similarity">
    <text evidence="1">Belongs to the Rv0495c family.</text>
</comment>
<feature type="non-terminal residue" evidence="2">
    <location>
        <position position="1"/>
    </location>
</feature>
<organism evidence="2 3">
    <name type="scientific">Candidatus Wallbacteria bacterium GWC2_49_35</name>
    <dbReference type="NCBI Taxonomy" id="1817813"/>
    <lineage>
        <taxon>Bacteria</taxon>
        <taxon>Candidatus Walliibacteriota</taxon>
    </lineage>
</organism>
<evidence type="ECO:0000256" key="1">
    <source>
        <dbReference type="ARBA" id="ARBA00093770"/>
    </source>
</evidence>
<name>A0A1F7WL07_9BACT</name>
<dbReference type="EMBL" id="MGFH01000163">
    <property type="protein sequence ID" value="OGM03514.1"/>
    <property type="molecule type" value="Genomic_DNA"/>
</dbReference>
<evidence type="ECO:0000313" key="2">
    <source>
        <dbReference type="EMBL" id="OGM03514.1"/>
    </source>
</evidence>
<dbReference type="InterPro" id="IPR021458">
    <property type="entry name" value="Rv0495c"/>
</dbReference>
<gene>
    <name evidence="2" type="ORF">A2008_01835</name>
</gene>
<reference evidence="2 3" key="1">
    <citation type="journal article" date="2016" name="Nat. Commun.">
        <title>Thousands of microbial genomes shed light on interconnected biogeochemical processes in an aquifer system.</title>
        <authorList>
            <person name="Anantharaman K."/>
            <person name="Brown C.T."/>
            <person name="Hug L.A."/>
            <person name="Sharon I."/>
            <person name="Castelle C.J."/>
            <person name="Probst A.J."/>
            <person name="Thomas B.C."/>
            <person name="Singh A."/>
            <person name="Wilkins M.J."/>
            <person name="Karaoz U."/>
            <person name="Brodie E.L."/>
            <person name="Williams K.H."/>
            <person name="Hubbard S.S."/>
            <person name="Banfield J.F."/>
        </authorList>
    </citation>
    <scope>NUCLEOTIDE SEQUENCE [LARGE SCALE GENOMIC DNA]</scope>
</reference>
<comment type="caution">
    <text evidence="2">The sequence shown here is derived from an EMBL/GenBank/DDBJ whole genome shotgun (WGS) entry which is preliminary data.</text>
</comment>
<accession>A0A1F7WL07</accession>
<dbReference type="Proteomes" id="UP000178735">
    <property type="component" value="Unassembled WGS sequence"/>
</dbReference>